<organism evidence="2 3">
    <name type="scientific">Adineta steineri</name>
    <dbReference type="NCBI Taxonomy" id="433720"/>
    <lineage>
        <taxon>Eukaryota</taxon>
        <taxon>Metazoa</taxon>
        <taxon>Spiralia</taxon>
        <taxon>Gnathifera</taxon>
        <taxon>Rotifera</taxon>
        <taxon>Eurotatoria</taxon>
        <taxon>Bdelloidea</taxon>
        <taxon>Adinetida</taxon>
        <taxon>Adinetidae</taxon>
        <taxon>Adineta</taxon>
    </lineage>
</organism>
<dbReference type="AlphaFoldDB" id="A0A820PSG0"/>
<keyword evidence="1" id="KW-0677">Repeat</keyword>
<name>A0A820PSG0_9BILA</name>
<dbReference type="InterPro" id="IPR052201">
    <property type="entry name" value="LRR-containing_regulator"/>
</dbReference>
<reference evidence="2" key="1">
    <citation type="submission" date="2021-02" db="EMBL/GenBank/DDBJ databases">
        <authorList>
            <person name="Nowell W R."/>
        </authorList>
    </citation>
    <scope>NUCLEOTIDE SEQUENCE</scope>
</reference>
<feature type="non-terminal residue" evidence="2">
    <location>
        <position position="1"/>
    </location>
</feature>
<dbReference type="PANTHER" id="PTHR24111">
    <property type="entry name" value="LEUCINE-RICH REPEAT-CONTAINING PROTEIN 34"/>
    <property type="match status" value="1"/>
</dbReference>
<dbReference type="PANTHER" id="PTHR24111:SF0">
    <property type="entry name" value="LEUCINE-RICH REPEAT-CONTAINING PROTEIN"/>
    <property type="match status" value="1"/>
</dbReference>
<dbReference type="EMBL" id="CAJOAZ010027359">
    <property type="protein sequence ID" value="CAF4409055.1"/>
    <property type="molecule type" value="Genomic_DNA"/>
</dbReference>
<comment type="caution">
    <text evidence="2">The sequence shown here is derived from an EMBL/GenBank/DDBJ whole genome shotgun (WGS) entry which is preliminary data.</text>
</comment>
<dbReference type="SMART" id="SM00368">
    <property type="entry name" value="LRR_RI"/>
    <property type="match status" value="2"/>
</dbReference>
<dbReference type="SUPFAM" id="SSF52047">
    <property type="entry name" value="RNI-like"/>
    <property type="match status" value="1"/>
</dbReference>
<accession>A0A820PSG0</accession>
<dbReference type="InterPro" id="IPR001611">
    <property type="entry name" value="Leu-rich_rpt"/>
</dbReference>
<dbReference type="InterPro" id="IPR032675">
    <property type="entry name" value="LRR_dom_sf"/>
</dbReference>
<evidence type="ECO:0000313" key="2">
    <source>
        <dbReference type="EMBL" id="CAF4409055.1"/>
    </source>
</evidence>
<gene>
    <name evidence="2" type="ORF">OXD698_LOCUS51918</name>
</gene>
<sequence>SIQTITSLNLECNKIQAEGIRYLAEMLQNNTTLTTFDLGWNNVRDDGAQYLANALQNNTVR</sequence>
<proteinExistence type="predicted"/>
<protein>
    <submittedName>
        <fullName evidence="2">Uncharacterized protein</fullName>
    </submittedName>
</protein>
<dbReference type="Pfam" id="PF13516">
    <property type="entry name" value="LRR_6"/>
    <property type="match status" value="2"/>
</dbReference>
<evidence type="ECO:0000313" key="3">
    <source>
        <dbReference type="Proteomes" id="UP000663844"/>
    </source>
</evidence>
<evidence type="ECO:0000256" key="1">
    <source>
        <dbReference type="ARBA" id="ARBA00022737"/>
    </source>
</evidence>
<dbReference type="Gene3D" id="3.80.10.10">
    <property type="entry name" value="Ribonuclease Inhibitor"/>
    <property type="match status" value="1"/>
</dbReference>
<dbReference type="Proteomes" id="UP000663844">
    <property type="component" value="Unassembled WGS sequence"/>
</dbReference>